<accession>A0AAD9G168</accession>
<name>A0AAD9G168_9STRA</name>
<evidence type="ECO:0008006" key="4">
    <source>
        <dbReference type="Google" id="ProtNLM"/>
    </source>
</evidence>
<reference evidence="2" key="1">
    <citation type="submission" date="2023-08" db="EMBL/GenBank/DDBJ databases">
        <title>Reference Genome Resource for the Citrus Pathogen Phytophthora citrophthora.</title>
        <authorList>
            <person name="Moller H."/>
            <person name="Coetzee B."/>
            <person name="Rose L.J."/>
            <person name="Van Niekerk J.M."/>
        </authorList>
    </citation>
    <scope>NUCLEOTIDE SEQUENCE</scope>
    <source>
        <strain evidence="2">STE-U-9442</strain>
    </source>
</reference>
<feature type="compositionally biased region" description="Basic residues" evidence="1">
    <location>
        <begin position="55"/>
        <end position="79"/>
    </location>
</feature>
<sequence>MLALFNGPLPPPEREPQVEDADVARQLAWRFARVVSLRHHHRHQRTEGGGGEYTRHRRRHTPQPRNCAYRRRQTARARRRELETDPELEDASLDASIRSLQAHIASLERSTLLQDSATLLWRANSSAVALDLTREYFLQLAHGYDSTDGERSATTDRFMASVFRPDIVCRDFQGIQAYMDQWEKYTTFHQGLTFKLNTARLVDNDDDPRCAATVYAAGQLDVTFTQDTLKFLYPALFTQSQQNSEERELVNTLVGSRGCLPTEIVLNFDGEGRVFAFESRVNLVSTLLTVLHSPAAAIHVMQSSIMTTDGHWQGATNAEEAAERQRLLPPSLL</sequence>
<organism evidence="2 3">
    <name type="scientific">Phytophthora citrophthora</name>
    <dbReference type="NCBI Taxonomy" id="4793"/>
    <lineage>
        <taxon>Eukaryota</taxon>
        <taxon>Sar</taxon>
        <taxon>Stramenopiles</taxon>
        <taxon>Oomycota</taxon>
        <taxon>Peronosporomycetes</taxon>
        <taxon>Peronosporales</taxon>
        <taxon>Peronosporaceae</taxon>
        <taxon>Phytophthora</taxon>
    </lineage>
</organism>
<dbReference type="EMBL" id="JASMQC010000043">
    <property type="protein sequence ID" value="KAK1929940.1"/>
    <property type="molecule type" value="Genomic_DNA"/>
</dbReference>
<keyword evidence="3" id="KW-1185">Reference proteome</keyword>
<gene>
    <name evidence="2" type="ORF">P3T76_014615</name>
</gene>
<protein>
    <recommendedName>
        <fullName evidence="4">Bzip transcription factor</fullName>
    </recommendedName>
</protein>
<evidence type="ECO:0000256" key="1">
    <source>
        <dbReference type="SAM" id="MobiDB-lite"/>
    </source>
</evidence>
<feature type="region of interest" description="Disordered" evidence="1">
    <location>
        <begin position="40"/>
        <end position="88"/>
    </location>
</feature>
<proteinExistence type="predicted"/>
<dbReference type="Proteomes" id="UP001259832">
    <property type="component" value="Unassembled WGS sequence"/>
</dbReference>
<dbReference type="AlphaFoldDB" id="A0AAD9G168"/>
<comment type="caution">
    <text evidence="2">The sequence shown here is derived from an EMBL/GenBank/DDBJ whole genome shotgun (WGS) entry which is preliminary data.</text>
</comment>
<evidence type="ECO:0000313" key="3">
    <source>
        <dbReference type="Proteomes" id="UP001259832"/>
    </source>
</evidence>
<evidence type="ECO:0000313" key="2">
    <source>
        <dbReference type="EMBL" id="KAK1929940.1"/>
    </source>
</evidence>